<feature type="domain" description="DUF2231" evidence="4">
    <location>
        <begin position="52"/>
        <end position="179"/>
    </location>
</feature>
<evidence type="ECO:0000256" key="2">
    <source>
        <dbReference type="SAM" id="Phobius"/>
    </source>
</evidence>
<feature type="transmembrane region" description="Helical" evidence="2">
    <location>
        <begin position="55"/>
        <end position="77"/>
    </location>
</feature>
<dbReference type="Proteomes" id="UP000600139">
    <property type="component" value="Unassembled WGS sequence"/>
</dbReference>
<dbReference type="RefSeq" id="WP_200352789.1">
    <property type="nucleotide sequence ID" value="NZ_BAABHZ010000001.1"/>
</dbReference>
<protein>
    <recommendedName>
        <fullName evidence="7">Cytochrome c domain-containing protein</fullName>
    </recommendedName>
</protein>
<dbReference type="PANTHER" id="PTHR35889">
    <property type="entry name" value="CYCLOINULO-OLIGOSACCHARIDE FRUCTANOTRANSFERASE-RELATED"/>
    <property type="match status" value="1"/>
</dbReference>
<feature type="compositionally biased region" description="Low complexity" evidence="1">
    <location>
        <begin position="362"/>
        <end position="372"/>
    </location>
</feature>
<dbReference type="Pfam" id="PF07635">
    <property type="entry name" value="PSCyt1"/>
    <property type="match status" value="1"/>
</dbReference>
<keyword evidence="2" id="KW-1133">Transmembrane helix</keyword>
<feature type="transmembrane region" description="Helical" evidence="2">
    <location>
        <begin position="89"/>
        <end position="110"/>
    </location>
</feature>
<dbReference type="Gene3D" id="3.80.10.10">
    <property type="entry name" value="Ribonuclease Inhibitor"/>
    <property type="match status" value="1"/>
</dbReference>
<keyword evidence="2" id="KW-0812">Transmembrane</keyword>
<feature type="domain" description="Cytochrome C Planctomycete-type" evidence="3">
    <location>
        <begin position="260"/>
        <end position="319"/>
    </location>
</feature>
<evidence type="ECO:0000259" key="4">
    <source>
        <dbReference type="Pfam" id="PF09990"/>
    </source>
</evidence>
<accession>A0A934R810</accession>
<dbReference type="InterPro" id="IPR011429">
    <property type="entry name" value="Cyt_c_Planctomycete-type"/>
</dbReference>
<sequence length="546" mass="57861">MADTALLTRRTKPWALTFFSLLAIGGLVAMPFIAGEPDGDKMPDIVRFIGHFHPVLLHLPIGVFMLIIVQELGAIFGRRHHESVANTSMFPLFFGAASSIVAVIAGFLLYQGHGDDYTGNAIAERHLWGGLAFAVAAVLTFVLKAWTVALGGNAAFYRLLLFASVSIMGFASHDGASLTHGEDYLTKYAPDPIRSALGLKIKDSDKSPTIKGTSDPAVDAKPNEAPAGGAGTPAAPVAAGGAPEGSVYETIIHPMFERRCVQCHKPGKAKGKYRMDTYEVLVKGGKDGAGLVPGKPAESNVLIRMELPEDDEDRMPPEGKKGLEAHELAVVKWWIETGADPKKTLGDFTVPAEIKESLSKIAPGGPAPSAEPEAAEGEEAHHAPAAKQDDALKNAVAAISKEFPGALSFESQQSTLLTFTAVSLRGNLDDAGFKKLEAVTPQFVTVDLSATKVTDQAVVQLESAKSLRLVRLAETGITDAAIDTLLKLPALESINLYGTKVTDAGVGKLATMSGLKRLYLWKTAVTPEAIKALQEKLPGCEIVTGL</sequence>
<proteinExistence type="predicted"/>
<evidence type="ECO:0008006" key="7">
    <source>
        <dbReference type="Google" id="ProtNLM"/>
    </source>
</evidence>
<evidence type="ECO:0000313" key="6">
    <source>
        <dbReference type="Proteomes" id="UP000600139"/>
    </source>
</evidence>
<keyword evidence="6" id="KW-1185">Reference proteome</keyword>
<dbReference type="AlphaFoldDB" id="A0A934R810"/>
<reference evidence="5" key="1">
    <citation type="submission" date="2021-01" db="EMBL/GenBank/DDBJ databases">
        <title>Modified the classification status of verrucomicrobia.</title>
        <authorList>
            <person name="Feng X."/>
        </authorList>
    </citation>
    <scope>NUCLEOTIDE SEQUENCE</scope>
    <source>
        <strain evidence="5">JCM 18052</strain>
    </source>
</reference>
<organism evidence="5 6">
    <name type="scientific">Luteolibacter yonseiensis</name>
    <dbReference type="NCBI Taxonomy" id="1144680"/>
    <lineage>
        <taxon>Bacteria</taxon>
        <taxon>Pseudomonadati</taxon>
        <taxon>Verrucomicrobiota</taxon>
        <taxon>Verrucomicrobiia</taxon>
        <taxon>Verrucomicrobiales</taxon>
        <taxon>Verrucomicrobiaceae</taxon>
        <taxon>Luteolibacter</taxon>
    </lineage>
</organism>
<evidence type="ECO:0000259" key="3">
    <source>
        <dbReference type="Pfam" id="PF07635"/>
    </source>
</evidence>
<feature type="transmembrane region" description="Helical" evidence="2">
    <location>
        <begin position="126"/>
        <end position="143"/>
    </location>
</feature>
<feature type="region of interest" description="Disordered" evidence="1">
    <location>
        <begin position="204"/>
        <end position="238"/>
    </location>
</feature>
<evidence type="ECO:0000256" key="1">
    <source>
        <dbReference type="SAM" id="MobiDB-lite"/>
    </source>
</evidence>
<feature type="transmembrane region" description="Helical" evidence="2">
    <location>
        <begin position="14"/>
        <end position="35"/>
    </location>
</feature>
<name>A0A934R810_9BACT</name>
<dbReference type="EMBL" id="JAENIK010000012">
    <property type="protein sequence ID" value="MBK1817861.1"/>
    <property type="molecule type" value="Genomic_DNA"/>
</dbReference>
<evidence type="ECO:0000313" key="5">
    <source>
        <dbReference type="EMBL" id="MBK1817861.1"/>
    </source>
</evidence>
<dbReference type="PANTHER" id="PTHR35889:SF3">
    <property type="entry name" value="F-BOX DOMAIN-CONTAINING PROTEIN"/>
    <property type="match status" value="1"/>
</dbReference>
<feature type="region of interest" description="Disordered" evidence="1">
    <location>
        <begin position="359"/>
        <end position="384"/>
    </location>
</feature>
<gene>
    <name evidence="5" type="ORF">JIN84_19730</name>
</gene>
<keyword evidence="2" id="KW-0472">Membrane</keyword>
<dbReference type="InterPro" id="IPR019251">
    <property type="entry name" value="DUF2231_TM"/>
</dbReference>
<comment type="caution">
    <text evidence="5">The sequence shown here is derived from an EMBL/GenBank/DDBJ whole genome shotgun (WGS) entry which is preliminary data.</text>
</comment>
<feature type="transmembrane region" description="Helical" evidence="2">
    <location>
        <begin position="155"/>
        <end position="172"/>
    </location>
</feature>
<dbReference type="InterPro" id="IPR032675">
    <property type="entry name" value="LRR_dom_sf"/>
</dbReference>
<dbReference type="Pfam" id="PF09990">
    <property type="entry name" value="DUF2231"/>
    <property type="match status" value="1"/>
</dbReference>
<dbReference type="SUPFAM" id="SSF52047">
    <property type="entry name" value="RNI-like"/>
    <property type="match status" value="1"/>
</dbReference>